<dbReference type="InterPro" id="IPR058245">
    <property type="entry name" value="NreC/VraR/RcsB-like_REC"/>
</dbReference>
<evidence type="ECO:0000256" key="4">
    <source>
        <dbReference type="ARBA" id="ARBA00023125"/>
    </source>
</evidence>
<dbReference type="PANTHER" id="PTHR43214">
    <property type="entry name" value="TWO-COMPONENT RESPONSE REGULATOR"/>
    <property type="match status" value="1"/>
</dbReference>
<organism evidence="9 10">
    <name type="scientific">Anaerocolumna jejuensis DSM 15929</name>
    <dbReference type="NCBI Taxonomy" id="1121322"/>
    <lineage>
        <taxon>Bacteria</taxon>
        <taxon>Bacillati</taxon>
        <taxon>Bacillota</taxon>
        <taxon>Clostridia</taxon>
        <taxon>Lachnospirales</taxon>
        <taxon>Lachnospiraceae</taxon>
        <taxon>Anaerocolumna</taxon>
    </lineage>
</organism>
<evidence type="ECO:0000256" key="6">
    <source>
        <dbReference type="ARBA" id="ARBA00024867"/>
    </source>
</evidence>
<evidence type="ECO:0000259" key="8">
    <source>
        <dbReference type="PROSITE" id="PS50110"/>
    </source>
</evidence>
<dbReference type="InterPro" id="IPR039420">
    <property type="entry name" value="WalR-like"/>
</dbReference>
<gene>
    <name evidence="9" type="ORF">SAMN02745136_03335</name>
</gene>
<dbReference type="AlphaFoldDB" id="A0A1M6V9T5"/>
<dbReference type="Pfam" id="PF00196">
    <property type="entry name" value="GerE"/>
    <property type="match status" value="1"/>
</dbReference>
<dbReference type="SUPFAM" id="SSF46894">
    <property type="entry name" value="C-terminal effector domain of the bipartite response regulators"/>
    <property type="match status" value="1"/>
</dbReference>
<sequence>MNKNIHVLIAEDMEPIRKRYVKMLSETDDIEVIADVSNSEEAIEQTILKQPDIILMDIEMEKKDAGLRASKELLLQFPDLKIIILTVYEEDELIYTAFQFGVCDYILKNAKQEEVVTSIRNVYEGRTPLRPELATKILGEFKRVKAYESSFLYAVNIVTSLTETELEILKLLMKHTSRKDICRIRYVEMSTVKTQIRNILRKFNKKSIEEVIGMIDSMNLYDFICRQSKDL</sequence>
<evidence type="ECO:0000256" key="1">
    <source>
        <dbReference type="ARBA" id="ARBA00018672"/>
    </source>
</evidence>
<feature type="modified residue" description="4-aspartylphosphate" evidence="7">
    <location>
        <position position="57"/>
    </location>
</feature>
<evidence type="ECO:0000313" key="10">
    <source>
        <dbReference type="Proteomes" id="UP000184386"/>
    </source>
</evidence>
<dbReference type="SMART" id="SM00448">
    <property type="entry name" value="REC"/>
    <property type="match status" value="1"/>
</dbReference>
<comment type="function">
    <text evidence="6">May play the central regulatory role in sporulation. It may be an element of the effector pathway responsible for the activation of sporulation genes in response to nutritional stress. Spo0A may act in concert with spo0H (a sigma factor) to control the expression of some genes that are critical to the sporulation process.</text>
</comment>
<accession>A0A1M6V9T5</accession>
<dbReference type="PROSITE" id="PS50110">
    <property type="entry name" value="RESPONSE_REGULATORY"/>
    <property type="match status" value="1"/>
</dbReference>
<evidence type="ECO:0000313" key="9">
    <source>
        <dbReference type="EMBL" id="SHK78141.1"/>
    </source>
</evidence>
<dbReference type="PANTHER" id="PTHR43214:SF43">
    <property type="entry name" value="TWO-COMPONENT RESPONSE REGULATOR"/>
    <property type="match status" value="1"/>
</dbReference>
<dbReference type="GO" id="GO:0000160">
    <property type="term" value="P:phosphorelay signal transduction system"/>
    <property type="evidence" value="ECO:0007669"/>
    <property type="project" value="InterPro"/>
</dbReference>
<keyword evidence="5" id="KW-0804">Transcription</keyword>
<dbReference type="OrthoDB" id="9779069at2"/>
<dbReference type="GO" id="GO:0003677">
    <property type="term" value="F:DNA binding"/>
    <property type="evidence" value="ECO:0007669"/>
    <property type="project" value="UniProtKB-KW"/>
</dbReference>
<evidence type="ECO:0000256" key="3">
    <source>
        <dbReference type="ARBA" id="ARBA00023015"/>
    </source>
</evidence>
<keyword evidence="3" id="KW-0805">Transcription regulation</keyword>
<protein>
    <recommendedName>
        <fullName evidence="1">Stage 0 sporulation protein A homolog</fullName>
    </recommendedName>
</protein>
<dbReference type="CDD" id="cd17535">
    <property type="entry name" value="REC_NarL-like"/>
    <property type="match status" value="1"/>
</dbReference>
<dbReference type="SMART" id="SM00421">
    <property type="entry name" value="HTH_LUXR"/>
    <property type="match status" value="1"/>
</dbReference>
<keyword evidence="4" id="KW-0238">DNA-binding</keyword>
<proteinExistence type="predicted"/>
<dbReference type="Pfam" id="PF00072">
    <property type="entry name" value="Response_reg"/>
    <property type="match status" value="1"/>
</dbReference>
<dbReference type="InterPro" id="IPR000792">
    <property type="entry name" value="Tscrpt_reg_LuxR_C"/>
</dbReference>
<evidence type="ECO:0000256" key="7">
    <source>
        <dbReference type="PROSITE-ProRule" id="PRU00169"/>
    </source>
</evidence>
<reference evidence="9 10" key="1">
    <citation type="submission" date="2016-11" db="EMBL/GenBank/DDBJ databases">
        <authorList>
            <person name="Jaros S."/>
            <person name="Januszkiewicz K."/>
            <person name="Wedrychowicz H."/>
        </authorList>
    </citation>
    <scope>NUCLEOTIDE SEQUENCE [LARGE SCALE GENOMIC DNA]</scope>
    <source>
        <strain evidence="9 10">DSM 15929</strain>
    </source>
</reference>
<dbReference type="STRING" id="1121322.SAMN02745136_03335"/>
<dbReference type="InterPro" id="IPR011006">
    <property type="entry name" value="CheY-like_superfamily"/>
</dbReference>
<keyword evidence="2 7" id="KW-0597">Phosphoprotein</keyword>
<dbReference type="Gene3D" id="3.40.50.2300">
    <property type="match status" value="1"/>
</dbReference>
<dbReference type="EMBL" id="FRAC01000017">
    <property type="protein sequence ID" value="SHK78141.1"/>
    <property type="molecule type" value="Genomic_DNA"/>
</dbReference>
<name>A0A1M6V9T5_9FIRM</name>
<evidence type="ECO:0000256" key="2">
    <source>
        <dbReference type="ARBA" id="ARBA00022553"/>
    </source>
</evidence>
<dbReference type="GO" id="GO:0006355">
    <property type="term" value="P:regulation of DNA-templated transcription"/>
    <property type="evidence" value="ECO:0007669"/>
    <property type="project" value="InterPro"/>
</dbReference>
<feature type="domain" description="Response regulatory" evidence="8">
    <location>
        <begin position="6"/>
        <end position="123"/>
    </location>
</feature>
<evidence type="ECO:0000256" key="5">
    <source>
        <dbReference type="ARBA" id="ARBA00023163"/>
    </source>
</evidence>
<dbReference type="SUPFAM" id="SSF52172">
    <property type="entry name" value="CheY-like"/>
    <property type="match status" value="1"/>
</dbReference>
<dbReference type="Proteomes" id="UP000184386">
    <property type="component" value="Unassembled WGS sequence"/>
</dbReference>
<dbReference type="RefSeq" id="WP_073277979.1">
    <property type="nucleotide sequence ID" value="NZ_FRAC01000017.1"/>
</dbReference>
<dbReference type="InterPro" id="IPR001789">
    <property type="entry name" value="Sig_transdc_resp-reg_receiver"/>
</dbReference>
<keyword evidence="10" id="KW-1185">Reference proteome</keyword>
<dbReference type="InterPro" id="IPR016032">
    <property type="entry name" value="Sig_transdc_resp-reg_C-effctor"/>
</dbReference>